<accession>A0A218NN53</accession>
<dbReference type="PROSITE" id="PS00674">
    <property type="entry name" value="AAA"/>
    <property type="match status" value="2"/>
</dbReference>
<dbReference type="SMART" id="SM00382">
    <property type="entry name" value="AAA"/>
    <property type="match status" value="2"/>
</dbReference>
<keyword evidence="3" id="KW-0547">Nucleotide-binding</keyword>
<dbReference type="Proteomes" id="UP000197679">
    <property type="component" value="Chromosome"/>
</dbReference>
<evidence type="ECO:0000313" key="9">
    <source>
        <dbReference type="Proteomes" id="UP000197679"/>
    </source>
</evidence>
<dbReference type="SMART" id="SM01072">
    <property type="entry name" value="CDC48_2"/>
    <property type="match status" value="1"/>
</dbReference>
<evidence type="ECO:0000313" key="8">
    <source>
        <dbReference type="EMBL" id="ASI13900.1"/>
    </source>
</evidence>
<dbReference type="InterPro" id="IPR003593">
    <property type="entry name" value="AAA+_ATPase"/>
</dbReference>
<keyword evidence="9" id="KW-1185">Reference proteome</keyword>
<dbReference type="InterPro" id="IPR003960">
    <property type="entry name" value="ATPase_AAA_CS"/>
</dbReference>
<dbReference type="SMART" id="SM01073">
    <property type="entry name" value="CDC48_N"/>
    <property type="match status" value="1"/>
</dbReference>
<feature type="domain" description="CDC48" evidence="6">
    <location>
        <begin position="108"/>
        <end position="171"/>
    </location>
</feature>
<dbReference type="RefSeq" id="WP_269799403.1">
    <property type="nucleotide sequence ID" value="NZ_CP019964.1"/>
</dbReference>
<dbReference type="FunFam" id="3.40.50.300:FF:000018">
    <property type="entry name" value="Cell division control 48"/>
    <property type="match status" value="1"/>
</dbReference>
<dbReference type="FunFam" id="1.10.8.60:FF:000057">
    <property type="entry name" value="AAA family ATPase, CDC48 subfamily"/>
    <property type="match status" value="1"/>
</dbReference>
<dbReference type="GO" id="GO:0016887">
    <property type="term" value="F:ATP hydrolysis activity"/>
    <property type="evidence" value="ECO:0007669"/>
    <property type="project" value="InterPro"/>
</dbReference>
<dbReference type="InterPro" id="IPR003959">
    <property type="entry name" value="ATPase_AAA_core"/>
</dbReference>
<name>A0A218NN53_9ARCH</name>
<dbReference type="InterPro" id="IPR005938">
    <property type="entry name" value="AAA_ATPase_CDC48"/>
</dbReference>
<dbReference type="Gene3D" id="3.10.330.10">
    <property type="match status" value="1"/>
</dbReference>
<evidence type="ECO:0000256" key="2">
    <source>
        <dbReference type="ARBA" id="ARBA00022737"/>
    </source>
</evidence>
<dbReference type="InterPro" id="IPR003338">
    <property type="entry name" value="CDC4_N-term_subdom"/>
</dbReference>
<proteinExistence type="inferred from homology"/>
<dbReference type="CDD" id="cd19503">
    <property type="entry name" value="RecA-like_CDC48_NLV2_r1-like"/>
    <property type="match status" value="1"/>
</dbReference>
<dbReference type="InterPro" id="IPR050168">
    <property type="entry name" value="AAA_ATPase_domain"/>
</dbReference>
<dbReference type="PRINTS" id="PR00300">
    <property type="entry name" value="CLPPROTEASEA"/>
</dbReference>
<reference evidence="8 9" key="1">
    <citation type="journal article" date="2017" name="Nat. Commun.">
        <title>'ARMAN' archaea depend on association with euryarchaeal host in culture and in situ.</title>
        <authorList>
            <person name="Golyshina O."/>
            <person name="Toshchakov S."/>
            <person name="Makarova K."/>
            <person name="Gavrilov S."/>
            <person name="Korzhenkov A."/>
            <person name="La Cono V."/>
            <person name="Arcadi E."/>
            <person name="Nechitaylo T."/>
            <person name="Ferrer M."/>
            <person name="Kublanov I."/>
            <person name="Wolf Y."/>
            <person name="Yakimov M."/>
            <person name="Golyshin P."/>
            <person name="Slesarev A."/>
            <person name="Kozyavkin S."/>
        </authorList>
    </citation>
    <scope>NUCLEOTIDE SEQUENCE [LARGE SCALE GENOMIC DNA]</scope>
    <source>
        <strain evidence="8 9">Mia14</strain>
    </source>
</reference>
<dbReference type="CDD" id="cd19511">
    <property type="entry name" value="RecA-like_CDC48_r2-like"/>
    <property type="match status" value="1"/>
</dbReference>
<dbReference type="Gene3D" id="2.40.40.20">
    <property type="match status" value="1"/>
</dbReference>
<dbReference type="InterPro" id="IPR004201">
    <property type="entry name" value="Cdc48_dom2"/>
</dbReference>
<dbReference type="PANTHER" id="PTHR23077">
    <property type="entry name" value="AAA-FAMILY ATPASE"/>
    <property type="match status" value="1"/>
</dbReference>
<dbReference type="Pfam" id="PF00004">
    <property type="entry name" value="AAA"/>
    <property type="match status" value="2"/>
</dbReference>
<keyword evidence="2" id="KW-0677">Repeat</keyword>
<dbReference type="Gene3D" id="1.10.8.60">
    <property type="match status" value="2"/>
</dbReference>
<dbReference type="FunFam" id="2.40.40.20:FF:000007">
    <property type="entry name" value="AAA family ATPase"/>
    <property type="match status" value="1"/>
</dbReference>
<dbReference type="Pfam" id="PF17862">
    <property type="entry name" value="AAA_lid_3"/>
    <property type="match status" value="2"/>
</dbReference>
<evidence type="ECO:0000256" key="1">
    <source>
        <dbReference type="ARBA" id="ARBA00009833"/>
    </source>
</evidence>
<dbReference type="InterPro" id="IPR027417">
    <property type="entry name" value="P-loop_NTPase"/>
</dbReference>
<dbReference type="SUPFAM" id="SSF54585">
    <property type="entry name" value="Cdc48 domain 2-like"/>
    <property type="match status" value="1"/>
</dbReference>
<dbReference type="PANTHER" id="PTHR23077:SF171">
    <property type="entry name" value="NUCLEAR VALOSIN-CONTAINING PROTEIN-LIKE"/>
    <property type="match status" value="1"/>
</dbReference>
<dbReference type="InterPro" id="IPR001270">
    <property type="entry name" value="ClpA/B"/>
</dbReference>
<dbReference type="SUPFAM" id="SSF50692">
    <property type="entry name" value="ADC-like"/>
    <property type="match status" value="1"/>
</dbReference>
<dbReference type="GeneID" id="33314151"/>
<sequence>MVDGIELTAVGALVTDDGRGIARMDSKARKLLNVVSGDIVEIKGKRRSTAAIVWQAPQQDEGLNFIRVDGWIRENIGVGIGDKVFVSKANVSEATKIVIAPPKNQTTPVPPDFEDYAKSKLENKPLMKGDIIPIPMFRYAFKFVVAQVIPHGVVKVTPNTEIVVRSESVSESAVKIGDVHYEDIGGLKTEIQKIREMVELPIRYPELFERLGIEPPKGVLLYGAPGTGKTLLAKAVANESDANFIDISGPELVSKFVGESEERLRGIFEEAKEKAPTIIFMDEIDAIAPKREEATNEVERRMVSQLLTLMDGMSSRGQVIVVGATNRPDAIDAALRRPGRFDREIEIGVPDRNARKEIIQIHTRNMPLDKGVDIDNIANITHGYTGADLAALAREAAMSTLRRILPEVLDKNEVSNELLMNLKVSNQDFLEAFNSIQPSALREVFVERPNVHWSDIGGLEKVKAEIKEAVELPIKDPEAFEKIGIRPVKGALLIGPPGTGKTMLAKAVATEREANFISIKGPEILNKYVGESEKAVREIFRKARMAAPCIIFIDEIDSIGYLRGGDSESSRVSELVVDTLLTEMDGLKDMKNVIVIAATNRPDVLDPALLRPGRFDKIIDIPMPDEPTRLAILKVHTSKMPLAKEVDLEEVAKITDGYTGAEIENLVREAGMNAIRNKESKVTKDDFDKALVEVKPTVPRELAERIQKFKSEPDLMYR</sequence>
<dbReference type="NCBIfam" id="TIGR01243">
    <property type="entry name" value="CDC48"/>
    <property type="match status" value="1"/>
</dbReference>
<feature type="domain" description="AAA+ ATPase" evidence="5">
    <location>
        <begin position="487"/>
        <end position="625"/>
    </location>
</feature>
<dbReference type="AlphaFoldDB" id="A0A218NN53"/>
<dbReference type="GO" id="GO:0005737">
    <property type="term" value="C:cytoplasm"/>
    <property type="evidence" value="ECO:0007669"/>
    <property type="project" value="UniProtKB-ARBA"/>
</dbReference>
<feature type="domain" description="CDC48 N-terminal subdomain" evidence="7">
    <location>
        <begin position="6"/>
        <end position="91"/>
    </location>
</feature>
<gene>
    <name evidence="8" type="ORF">Mia14_0597</name>
</gene>
<evidence type="ECO:0000259" key="7">
    <source>
        <dbReference type="SMART" id="SM01073"/>
    </source>
</evidence>
<dbReference type="InterPro" id="IPR029067">
    <property type="entry name" value="CDC48_domain_2-like_sf"/>
</dbReference>
<comment type="similarity">
    <text evidence="1">Belongs to the AAA ATPase family. CDC48 subfamily.</text>
</comment>
<dbReference type="SUPFAM" id="SSF52540">
    <property type="entry name" value="P-loop containing nucleoside triphosphate hydrolases"/>
    <property type="match status" value="2"/>
</dbReference>
<dbReference type="GO" id="GO:0005524">
    <property type="term" value="F:ATP binding"/>
    <property type="evidence" value="ECO:0007669"/>
    <property type="project" value="UniProtKB-KW"/>
</dbReference>
<dbReference type="Gene3D" id="3.40.50.300">
    <property type="entry name" value="P-loop containing nucleotide triphosphate hydrolases"/>
    <property type="match status" value="2"/>
</dbReference>
<dbReference type="Pfam" id="PF02933">
    <property type="entry name" value="CDC48_2"/>
    <property type="match status" value="1"/>
</dbReference>
<evidence type="ECO:0000259" key="5">
    <source>
        <dbReference type="SMART" id="SM00382"/>
    </source>
</evidence>
<keyword evidence="4" id="KW-0067">ATP-binding</keyword>
<dbReference type="InterPro" id="IPR041569">
    <property type="entry name" value="AAA_lid_3"/>
</dbReference>
<feature type="domain" description="AAA+ ATPase" evidence="5">
    <location>
        <begin position="215"/>
        <end position="351"/>
    </location>
</feature>
<evidence type="ECO:0000259" key="6">
    <source>
        <dbReference type="SMART" id="SM01072"/>
    </source>
</evidence>
<dbReference type="InterPro" id="IPR009010">
    <property type="entry name" value="Asp_de-COase-like_dom_sf"/>
</dbReference>
<evidence type="ECO:0000256" key="3">
    <source>
        <dbReference type="ARBA" id="ARBA00022741"/>
    </source>
</evidence>
<dbReference type="KEGG" id="marh:Mia14_0597"/>
<evidence type="ECO:0000256" key="4">
    <source>
        <dbReference type="ARBA" id="ARBA00022840"/>
    </source>
</evidence>
<dbReference type="EMBL" id="CP019964">
    <property type="protein sequence ID" value="ASI13900.1"/>
    <property type="molecule type" value="Genomic_DNA"/>
</dbReference>
<protein>
    <submittedName>
        <fullName evidence="8">CDC48 family ATPase of the AAA+ class</fullName>
    </submittedName>
</protein>
<dbReference type="Pfam" id="PF02359">
    <property type="entry name" value="CDC48_N"/>
    <property type="match status" value="1"/>
</dbReference>
<dbReference type="FunFam" id="3.40.50.300:FF:000012">
    <property type="entry name" value="Transitional endoplasmic reticulum ATPase"/>
    <property type="match status" value="1"/>
</dbReference>
<organism evidence="8 9">
    <name type="scientific">Candidatus Mancarchaeum acidiphilum</name>
    <dbReference type="NCBI Taxonomy" id="1920749"/>
    <lineage>
        <taxon>Archaea</taxon>
        <taxon>Candidatus Micrarchaeota</taxon>
        <taxon>Candidatus Mancarchaeum</taxon>
    </lineage>
</organism>